<feature type="disulfide bond" evidence="19">
    <location>
        <begin position="275"/>
        <end position="523"/>
    </location>
</feature>
<comment type="catalytic activity">
    <reaction evidence="11">
        <text>1D-myo-inositol 1,2,5,6-tetrakisphosphate + H2O = 1D-myo-inositol 1,2,6-trisphosphate + phosphate</text>
        <dbReference type="Rhea" id="RHEA:77119"/>
        <dbReference type="ChEBI" id="CHEBI:15377"/>
        <dbReference type="ChEBI" id="CHEBI:43474"/>
        <dbReference type="ChEBI" id="CHEBI:195535"/>
        <dbReference type="ChEBI" id="CHEBI:195537"/>
    </reaction>
    <physiologicalReaction direction="left-to-right" evidence="11">
        <dbReference type="Rhea" id="RHEA:77120"/>
    </physiologicalReaction>
</comment>
<comment type="subunit">
    <text evidence="3">Monomer.</text>
</comment>
<keyword evidence="21" id="KW-1185">Reference proteome</keyword>
<dbReference type="PROSITE" id="PS00778">
    <property type="entry name" value="HIS_ACID_PHOSPHAT_2"/>
    <property type="match status" value="1"/>
</dbReference>
<evidence type="ECO:0000256" key="5">
    <source>
        <dbReference type="ARBA" id="ARBA00022525"/>
    </source>
</evidence>
<comment type="caution">
    <text evidence="20">The sequence shown here is derived from an EMBL/GenBank/DDBJ whole genome shotgun (WGS) entry which is preliminary data.</text>
</comment>
<evidence type="ECO:0000256" key="7">
    <source>
        <dbReference type="ARBA" id="ARBA00023157"/>
    </source>
</evidence>
<feature type="disulfide bond" evidence="19">
    <location>
        <begin position="93"/>
        <end position="102"/>
    </location>
</feature>
<feature type="active site" description="Nucleophile" evidence="18">
    <location>
        <position position="142"/>
    </location>
</feature>
<dbReference type="AlphaFoldDB" id="A0A553HKI9"/>
<evidence type="ECO:0000256" key="18">
    <source>
        <dbReference type="PIRSR" id="PIRSR000894-1"/>
    </source>
</evidence>
<comment type="catalytic activity">
    <reaction evidence="15">
        <text>1D-myo-inositol hexakisphosphate + H2O = 1D-myo-inositol 1,2,4,5,6-pentakisphosphate + phosphate</text>
        <dbReference type="Rhea" id="RHEA:16989"/>
        <dbReference type="ChEBI" id="CHEBI:15377"/>
        <dbReference type="ChEBI" id="CHEBI:43474"/>
        <dbReference type="ChEBI" id="CHEBI:57798"/>
        <dbReference type="ChEBI" id="CHEBI:58130"/>
        <dbReference type="EC" id="3.1.3.8"/>
    </reaction>
    <physiologicalReaction direction="left-to-right" evidence="15">
        <dbReference type="Rhea" id="RHEA:16990"/>
    </physiologicalReaction>
</comment>
<evidence type="ECO:0000256" key="1">
    <source>
        <dbReference type="ARBA" id="ARBA00004613"/>
    </source>
</evidence>
<evidence type="ECO:0000256" key="3">
    <source>
        <dbReference type="ARBA" id="ARBA00011245"/>
    </source>
</evidence>
<dbReference type="GO" id="GO:0005576">
    <property type="term" value="C:extracellular region"/>
    <property type="evidence" value="ECO:0007669"/>
    <property type="project" value="UniProtKB-SubCell"/>
</dbReference>
<dbReference type="OrthoDB" id="6509975at2759"/>
<dbReference type="Proteomes" id="UP000319160">
    <property type="component" value="Unassembled WGS sequence"/>
</dbReference>
<feature type="disulfide bond" evidence="19">
    <location>
        <begin position="131"/>
        <end position="472"/>
    </location>
</feature>
<dbReference type="PIRSF" id="PIRSF000894">
    <property type="entry name" value="Acid_phosphatase"/>
    <property type="match status" value="1"/>
</dbReference>
<feature type="disulfide bond" evidence="19">
    <location>
        <begin position="325"/>
        <end position="341"/>
    </location>
</feature>
<dbReference type="PANTHER" id="PTHR20963">
    <property type="entry name" value="MULTIPLE INOSITOL POLYPHOSPHATE PHOSPHATASE-RELATED"/>
    <property type="match status" value="1"/>
</dbReference>
<evidence type="ECO:0000256" key="8">
    <source>
        <dbReference type="ARBA" id="ARBA00023180"/>
    </source>
</evidence>
<evidence type="ECO:0000256" key="14">
    <source>
        <dbReference type="ARBA" id="ARBA00043748"/>
    </source>
</evidence>
<dbReference type="InterPro" id="IPR000560">
    <property type="entry name" value="His_Pase_clade-2"/>
</dbReference>
<evidence type="ECO:0000256" key="2">
    <source>
        <dbReference type="ARBA" id="ARBA00005375"/>
    </source>
</evidence>
<dbReference type="PROSITE" id="PS00616">
    <property type="entry name" value="HIS_ACID_PHOSPHAT_1"/>
    <property type="match status" value="1"/>
</dbReference>
<name>A0A553HKI9_9PEZI</name>
<dbReference type="EC" id="3.1.3.8" evidence="4"/>
<feature type="disulfide bond" evidence="19">
    <location>
        <begin position="494"/>
        <end position="502"/>
    </location>
</feature>
<dbReference type="CDD" id="cd07061">
    <property type="entry name" value="HP_HAP_like"/>
    <property type="match status" value="1"/>
</dbReference>
<evidence type="ECO:0000256" key="9">
    <source>
        <dbReference type="ARBA" id="ARBA00041857"/>
    </source>
</evidence>
<dbReference type="Pfam" id="PF00328">
    <property type="entry name" value="His_Phos_2"/>
    <property type="match status" value="1"/>
</dbReference>
<evidence type="ECO:0000256" key="17">
    <source>
        <dbReference type="ARBA" id="ARBA00044262"/>
    </source>
</evidence>
<keyword evidence="5" id="KW-0964">Secreted</keyword>
<dbReference type="SUPFAM" id="SSF53254">
    <property type="entry name" value="Phosphoglycerate mutase-like"/>
    <property type="match status" value="1"/>
</dbReference>
<dbReference type="EMBL" id="VFLP01000087">
    <property type="protein sequence ID" value="TRX88469.1"/>
    <property type="molecule type" value="Genomic_DNA"/>
</dbReference>
<evidence type="ECO:0000256" key="10">
    <source>
        <dbReference type="ARBA" id="ARBA00042300"/>
    </source>
</evidence>
<evidence type="ECO:0000256" key="12">
    <source>
        <dbReference type="ARBA" id="ARBA00043675"/>
    </source>
</evidence>
<dbReference type="Gene3D" id="3.40.50.1240">
    <property type="entry name" value="Phosphoglycerate mutase-like"/>
    <property type="match status" value="1"/>
</dbReference>
<accession>A0A553HKI9</accession>
<dbReference type="InterPro" id="IPR016274">
    <property type="entry name" value="Histidine_acid_Pase_euk"/>
</dbReference>
<evidence type="ECO:0000256" key="16">
    <source>
        <dbReference type="ARBA" id="ARBA00044106"/>
    </source>
</evidence>
<reference evidence="21" key="1">
    <citation type="submission" date="2019-06" db="EMBL/GenBank/DDBJ databases">
        <title>Draft genome sequence of the griseofulvin-producing fungus Xylaria cubensis strain G536.</title>
        <authorList>
            <person name="Mead M.E."/>
            <person name="Raja H.A."/>
            <person name="Steenwyk J.L."/>
            <person name="Knowles S.L."/>
            <person name="Oberlies N.H."/>
            <person name="Rokas A."/>
        </authorList>
    </citation>
    <scope>NUCLEOTIDE SEQUENCE [LARGE SCALE GENOMIC DNA]</scope>
    <source>
        <strain evidence="21">G536</strain>
    </source>
</reference>
<comment type="similarity">
    <text evidence="2">Belongs to the histidine acid phosphatase family.</text>
</comment>
<evidence type="ECO:0000256" key="13">
    <source>
        <dbReference type="ARBA" id="ARBA00043721"/>
    </source>
</evidence>
<dbReference type="STRING" id="2512241.A0A553HKI9"/>
<dbReference type="PANTHER" id="PTHR20963:SF24">
    <property type="entry name" value="3-PHYTASE B"/>
    <property type="match status" value="1"/>
</dbReference>
<sequence>MGLSDFKDLLTSFVSQKKHNYSALSENGSRGEYGRVPTWTDRHKSIIRLTGAALLLAVIGIVGVNSTCDWKAPRLFINFANSNIRRTTKKHSCDYVQSGFQCDNSISHSWGQYAPFYSVPSDISNKIPKGCEVTFAQILSRHGARDPTQGKTVEYAELVDRIHSDTTKYGKQYDFIKNYKYTLGADQLTVFGQQQLVNSGIKFYRRYEKLARNVSPFVRSAGQQRVVDSAVNWTQGFHQARLADKKADFPDAYPYEMVILPEEEGFNNTLSPMTCTAFNEGPDTGSDAQKIWVDTFVPAIAERVNKNLAGANLSNSDIIHLMDICPFETVANTDGHLSPFCRLFKEDEWHSFDYYQSLGKWYGYTSSPLGPTQGVGFVNELIARLTGQPVVDATSTNSTLDGSRKSFPLDSVLYADFSHDNDMSGVFGALGLYNATEPLSNTTKASPRESGGYGASWAVPFAARMYVEKMQCEGTEEEFVRVLVNDRVIPLQNCDVDSLGRCLLSKYVESLSFARQGGHWDQCYE</sequence>
<organism evidence="20 21">
    <name type="scientific">Xylaria flabelliformis</name>
    <dbReference type="NCBI Taxonomy" id="2512241"/>
    <lineage>
        <taxon>Eukaryota</taxon>
        <taxon>Fungi</taxon>
        <taxon>Dikarya</taxon>
        <taxon>Ascomycota</taxon>
        <taxon>Pezizomycotina</taxon>
        <taxon>Sordariomycetes</taxon>
        <taxon>Xylariomycetidae</taxon>
        <taxon>Xylariales</taxon>
        <taxon>Xylariaceae</taxon>
        <taxon>Xylaria</taxon>
    </lineage>
</organism>
<comment type="catalytic activity">
    <reaction evidence="13">
        <text>1D-myo-inositol 1,2,6-trisphosphate + H2O = 1D-myo-inositol 1,2-bisphosphate + phosphate</text>
        <dbReference type="Rhea" id="RHEA:77131"/>
        <dbReference type="ChEBI" id="CHEBI:15377"/>
        <dbReference type="ChEBI" id="CHEBI:43474"/>
        <dbReference type="ChEBI" id="CHEBI:195537"/>
        <dbReference type="ChEBI" id="CHEBI:195539"/>
    </reaction>
    <physiologicalReaction direction="left-to-right" evidence="13">
        <dbReference type="Rhea" id="RHEA:77132"/>
    </physiologicalReaction>
</comment>
<proteinExistence type="inferred from homology"/>
<comment type="catalytic activity">
    <reaction evidence="12">
        <text>1D-myo-inositol 1,2-bisphosphate + H2O = 1D-myo-inositol 2-phosphate + phosphate</text>
        <dbReference type="Rhea" id="RHEA:77135"/>
        <dbReference type="ChEBI" id="CHEBI:15377"/>
        <dbReference type="ChEBI" id="CHEBI:43474"/>
        <dbReference type="ChEBI" id="CHEBI:84142"/>
        <dbReference type="ChEBI" id="CHEBI:195539"/>
    </reaction>
    <physiologicalReaction direction="left-to-right" evidence="12">
        <dbReference type="Rhea" id="RHEA:77136"/>
    </physiologicalReaction>
</comment>
<evidence type="ECO:0000256" key="11">
    <source>
        <dbReference type="ARBA" id="ARBA00043670"/>
    </source>
</evidence>
<comment type="subcellular location">
    <subcellularLocation>
        <location evidence="1">Secreted</location>
    </subcellularLocation>
</comment>
<dbReference type="FunFam" id="3.40.50.1240:FF:000027">
    <property type="entry name" value="3-phytase A"/>
    <property type="match status" value="1"/>
</dbReference>
<evidence type="ECO:0000256" key="6">
    <source>
        <dbReference type="ARBA" id="ARBA00022801"/>
    </source>
</evidence>
<evidence type="ECO:0000256" key="15">
    <source>
        <dbReference type="ARBA" id="ARBA00043788"/>
    </source>
</evidence>
<feature type="active site" description="Proton donor" evidence="18">
    <location>
        <position position="420"/>
    </location>
</feature>
<keyword evidence="8" id="KW-0325">Glycoprotein</keyword>
<dbReference type="InterPro" id="IPR033379">
    <property type="entry name" value="Acid_Pase_AS"/>
</dbReference>
<keyword evidence="6" id="KW-0378">Hydrolase</keyword>
<keyword evidence="7 19" id="KW-1015">Disulfide bond</keyword>
<comment type="catalytic activity">
    <reaction evidence="14">
        <text>1D-myo-inositol 1,2,4,5,6-pentakisphosphate + H2O = 1D-myo-inositol 1,2,5,6-tetrakisphosphate + phosphate</text>
        <dbReference type="Rhea" id="RHEA:77115"/>
        <dbReference type="ChEBI" id="CHEBI:15377"/>
        <dbReference type="ChEBI" id="CHEBI:43474"/>
        <dbReference type="ChEBI" id="CHEBI:57798"/>
        <dbReference type="ChEBI" id="CHEBI:195535"/>
    </reaction>
    <physiologicalReaction direction="left-to-right" evidence="14">
        <dbReference type="Rhea" id="RHEA:77116"/>
    </physiologicalReaction>
</comment>
<evidence type="ECO:0000256" key="4">
    <source>
        <dbReference type="ARBA" id="ARBA00012632"/>
    </source>
</evidence>
<gene>
    <name evidence="20" type="ORF">FHL15_010659</name>
</gene>
<protein>
    <recommendedName>
        <fullName evidence="16">Phytase A</fullName>
        <ecNumber evidence="4">3.1.3.8</ecNumber>
    </recommendedName>
    <alternativeName>
        <fullName evidence="17">Histidine acid phosphatase phyA</fullName>
    </alternativeName>
    <alternativeName>
        <fullName evidence="10">Myo-inositol hexakisphosphate phosphohydrolase A</fullName>
    </alternativeName>
    <alternativeName>
        <fullName evidence="9">Myo-inositol-hexaphosphate 3-phosphohydrolase A</fullName>
    </alternativeName>
</protein>
<evidence type="ECO:0000313" key="21">
    <source>
        <dbReference type="Proteomes" id="UP000319160"/>
    </source>
</evidence>
<evidence type="ECO:0000313" key="20">
    <source>
        <dbReference type="EMBL" id="TRX88469.1"/>
    </source>
</evidence>
<evidence type="ECO:0000256" key="19">
    <source>
        <dbReference type="PIRSR" id="PIRSR000894-2"/>
    </source>
</evidence>
<dbReference type="GO" id="GO:0003993">
    <property type="term" value="F:acid phosphatase activity"/>
    <property type="evidence" value="ECO:0007669"/>
    <property type="project" value="TreeGrafter"/>
</dbReference>
<dbReference type="GO" id="GO:0016158">
    <property type="term" value="F:inositol hexakisphosphate 3-phosphatase activity"/>
    <property type="evidence" value="ECO:0007669"/>
    <property type="project" value="UniProtKB-EC"/>
</dbReference>
<dbReference type="InterPro" id="IPR029033">
    <property type="entry name" value="His_PPase_superfam"/>
</dbReference>